<dbReference type="AlphaFoldDB" id="A0AAF0JNQ8"/>
<dbReference type="Pfam" id="PF09882">
    <property type="entry name" value="EhaC"/>
    <property type="match status" value="1"/>
</dbReference>
<keyword evidence="1" id="KW-0812">Transmembrane</keyword>
<gene>
    <name evidence="2" type="ORF">L1994_05665</name>
</gene>
<sequence>MIAELICAFIALYAAVRIIAEKNTLRKLNFLNILNFAIAGLLALLIPHPLGILLAVAYFVGGTLESNAIASTIAKRKEKPDD</sequence>
<dbReference type="EMBL" id="CP091092">
    <property type="protein sequence ID" value="WFN37870.1"/>
    <property type="molecule type" value="Genomic_DNA"/>
</dbReference>
<protein>
    <submittedName>
        <fullName evidence="2">DUF2109 domain-containing protein</fullName>
    </submittedName>
</protein>
<reference evidence="2" key="1">
    <citation type="submission" date="2022-01" db="EMBL/GenBank/DDBJ databases">
        <title>Complete genome of Methanomicrobium antiquum DSM 21220.</title>
        <authorList>
            <person name="Chen S.-C."/>
            <person name="You Y.-T."/>
            <person name="Zhou Y.-Z."/>
            <person name="Lai M.-C."/>
        </authorList>
    </citation>
    <scope>NUCLEOTIDE SEQUENCE</scope>
    <source>
        <strain evidence="2">DSM 21220</strain>
    </source>
</reference>
<evidence type="ECO:0000256" key="1">
    <source>
        <dbReference type="SAM" id="Phobius"/>
    </source>
</evidence>
<dbReference type="RefSeq" id="WP_278100710.1">
    <property type="nucleotide sequence ID" value="NZ_CP091092.1"/>
</dbReference>
<dbReference type="Proteomes" id="UP001218895">
    <property type="component" value="Chromosome"/>
</dbReference>
<keyword evidence="3" id="KW-1185">Reference proteome</keyword>
<dbReference type="GeneID" id="79949865"/>
<evidence type="ECO:0000313" key="3">
    <source>
        <dbReference type="Proteomes" id="UP001218895"/>
    </source>
</evidence>
<organism evidence="2 3">
    <name type="scientific">Methanomicrobium antiquum</name>
    <dbReference type="NCBI Taxonomy" id="487686"/>
    <lineage>
        <taxon>Archaea</taxon>
        <taxon>Methanobacteriati</taxon>
        <taxon>Methanobacteriota</taxon>
        <taxon>Stenosarchaea group</taxon>
        <taxon>Methanomicrobia</taxon>
        <taxon>Methanomicrobiales</taxon>
        <taxon>Methanomicrobiaceae</taxon>
        <taxon>Methanomicrobium</taxon>
    </lineage>
</organism>
<dbReference type="InterPro" id="IPR019214">
    <property type="entry name" value="EhaC-like"/>
</dbReference>
<accession>A0AAF0JNQ8</accession>
<keyword evidence="1" id="KW-1133">Transmembrane helix</keyword>
<evidence type="ECO:0000313" key="2">
    <source>
        <dbReference type="EMBL" id="WFN37870.1"/>
    </source>
</evidence>
<feature type="transmembrane region" description="Helical" evidence="1">
    <location>
        <begin position="36"/>
        <end position="60"/>
    </location>
</feature>
<keyword evidence="1" id="KW-0472">Membrane</keyword>
<proteinExistence type="predicted"/>
<name>A0AAF0JNQ8_9EURY</name>
<dbReference type="KEGG" id="manq:L1994_05665"/>